<keyword evidence="4" id="KW-0411">Iron-sulfur</keyword>
<dbReference type="Pfam" id="PF12838">
    <property type="entry name" value="Fer4_7"/>
    <property type="match status" value="1"/>
</dbReference>
<evidence type="ECO:0000313" key="7">
    <source>
        <dbReference type="Proteomes" id="UP000287502"/>
    </source>
</evidence>
<gene>
    <name evidence="6" type="ORF">EP073_06635</name>
</gene>
<dbReference type="GO" id="GO:0051539">
    <property type="term" value="F:4 iron, 4 sulfur cluster binding"/>
    <property type="evidence" value="ECO:0007669"/>
    <property type="project" value="UniProtKB-KW"/>
</dbReference>
<dbReference type="GO" id="GO:0046872">
    <property type="term" value="F:metal ion binding"/>
    <property type="evidence" value="ECO:0007669"/>
    <property type="project" value="UniProtKB-KW"/>
</dbReference>
<evidence type="ECO:0000256" key="1">
    <source>
        <dbReference type="ARBA" id="ARBA00022485"/>
    </source>
</evidence>
<evidence type="ECO:0000313" key="6">
    <source>
        <dbReference type="EMBL" id="QAR34476.1"/>
    </source>
</evidence>
<keyword evidence="2" id="KW-0479">Metal-binding</keyword>
<dbReference type="InterPro" id="IPR050572">
    <property type="entry name" value="Fe-S_Ferredoxin"/>
</dbReference>
<dbReference type="PROSITE" id="PS51379">
    <property type="entry name" value="4FE4S_FER_2"/>
    <property type="match status" value="2"/>
</dbReference>
<dbReference type="Proteomes" id="UP000287502">
    <property type="component" value="Chromosome"/>
</dbReference>
<protein>
    <submittedName>
        <fullName evidence="6">4Fe-4S dicluster domain-containing protein</fullName>
    </submittedName>
</protein>
<organism evidence="6 7">
    <name type="scientific">Geovibrio thiophilus</name>
    <dbReference type="NCBI Taxonomy" id="139438"/>
    <lineage>
        <taxon>Bacteria</taxon>
        <taxon>Pseudomonadati</taxon>
        <taxon>Deferribacterota</taxon>
        <taxon>Deferribacteres</taxon>
        <taxon>Deferribacterales</taxon>
        <taxon>Geovibrionaceae</taxon>
        <taxon>Geovibrio</taxon>
    </lineage>
</organism>
<dbReference type="InterPro" id="IPR017900">
    <property type="entry name" value="4Fe4S_Fe_S_CS"/>
</dbReference>
<evidence type="ECO:0000256" key="4">
    <source>
        <dbReference type="ARBA" id="ARBA00023014"/>
    </source>
</evidence>
<keyword evidence="1" id="KW-0004">4Fe-4S</keyword>
<dbReference type="PANTHER" id="PTHR43687">
    <property type="entry name" value="ADENYLYLSULFATE REDUCTASE, BETA SUBUNIT"/>
    <property type="match status" value="1"/>
</dbReference>
<dbReference type="PANTHER" id="PTHR43687:SF1">
    <property type="entry name" value="FERREDOXIN III"/>
    <property type="match status" value="1"/>
</dbReference>
<dbReference type="SUPFAM" id="SSF54862">
    <property type="entry name" value="4Fe-4S ferredoxins"/>
    <property type="match status" value="1"/>
</dbReference>
<dbReference type="KEGG" id="gtl:EP073_06635"/>
<evidence type="ECO:0000259" key="5">
    <source>
        <dbReference type="PROSITE" id="PS51379"/>
    </source>
</evidence>
<keyword evidence="3" id="KW-0408">Iron</keyword>
<dbReference type="EMBL" id="CP035108">
    <property type="protein sequence ID" value="QAR34476.1"/>
    <property type="molecule type" value="Genomic_DNA"/>
</dbReference>
<dbReference type="AlphaFoldDB" id="A0A3R5XYM6"/>
<dbReference type="OrthoDB" id="9803397at2"/>
<evidence type="ECO:0000256" key="2">
    <source>
        <dbReference type="ARBA" id="ARBA00022723"/>
    </source>
</evidence>
<sequence>MPEAFAVHEPLWLDNLKIKGSEAVIFFDRNKRIGKVTIISRNTSERVLSESTALFDTAQEIDKIVKGAEISQYSKFNLPQKAVLRIADRTVILNTYSEIIIGEQCNDLGNGICIYIDRCIGCEECSSECSFEAITIVENTLNINPEKCVACYACVGICPTSAIVLC</sequence>
<name>A0A3R5XYM6_9BACT</name>
<feature type="domain" description="4Fe-4S ferredoxin-type" evidence="5">
    <location>
        <begin position="110"/>
        <end position="138"/>
    </location>
</feature>
<evidence type="ECO:0000256" key="3">
    <source>
        <dbReference type="ARBA" id="ARBA00023004"/>
    </source>
</evidence>
<dbReference type="Gene3D" id="3.30.70.20">
    <property type="match status" value="1"/>
</dbReference>
<dbReference type="PROSITE" id="PS00198">
    <property type="entry name" value="4FE4S_FER_1"/>
    <property type="match status" value="1"/>
</dbReference>
<proteinExistence type="predicted"/>
<reference evidence="6 7" key="1">
    <citation type="submission" date="2019-01" db="EMBL/GenBank/DDBJ databases">
        <title>Geovibrio thiophilus DSM 11263, complete genome.</title>
        <authorList>
            <person name="Spring S."/>
            <person name="Bunk B."/>
            <person name="Sproer C."/>
        </authorList>
    </citation>
    <scope>NUCLEOTIDE SEQUENCE [LARGE SCALE GENOMIC DNA]</scope>
    <source>
        <strain evidence="6 7">DSM 11263</strain>
    </source>
</reference>
<keyword evidence="7" id="KW-1185">Reference proteome</keyword>
<accession>A0A3R5XYM6</accession>
<feature type="domain" description="4Fe-4S ferredoxin-type" evidence="5">
    <location>
        <begin position="139"/>
        <end position="166"/>
    </location>
</feature>
<dbReference type="InterPro" id="IPR017896">
    <property type="entry name" value="4Fe4S_Fe-S-bd"/>
</dbReference>